<dbReference type="Proteomes" id="UP001223586">
    <property type="component" value="Unassembled WGS sequence"/>
</dbReference>
<dbReference type="Gene3D" id="6.10.340.10">
    <property type="match status" value="1"/>
</dbReference>
<dbReference type="Gene3D" id="1.10.287.130">
    <property type="match status" value="1"/>
</dbReference>
<keyword evidence="7 14" id="KW-0812">Transmembrane</keyword>
<comment type="catalytic activity">
    <reaction evidence="1">
        <text>ATP + protein L-histidine = ADP + protein N-phospho-L-histidine.</text>
        <dbReference type="EC" id="2.7.13.3"/>
    </reaction>
</comment>
<evidence type="ECO:0000256" key="9">
    <source>
        <dbReference type="ARBA" id="ARBA00022777"/>
    </source>
</evidence>
<dbReference type="InterPro" id="IPR050398">
    <property type="entry name" value="HssS/ArlS-like"/>
</dbReference>
<evidence type="ECO:0000259" key="15">
    <source>
        <dbReference type="PROSITE" id="PS50109"/>
    </source>
</evidence>
<dbReference type="SUPFAM" id="SSF158472">
    <property type="entry name" value="HAMP domain-like"/>
    <property type="match status" value="1"/>
</dbReference>
<dbReference type="SUPFAM" id="SSF55874">
    <property type="entry name" value="ATPase domain of HSP90 chaperone/DNA topoisomerase II/histidine kinase"/>
    <property type="match status" value="1"/>
</dbReference>
<keyword evidence="6" id="KW-0808">Transferase</keyword>
<dbReference type="CDD" id="cd06225">
    <property type="entry name" value="HAMP"/>
    <property type="match status" value="1"/>
</dbReference>
<organism evidence="17 18">
    <name type="scientific">Bacillus chungangensis</name>
    <dbReference type="NCBI Taxonomy" id="587633"/>
    <lineage>
        <taxon>Bacteria</taxon>
        <taxon>Bacillati</taxon>
        <taxon>Bacillota</taxon>
        <taxon>Bacilli</taxon>
        <taxon>Bacillales</taxon>
        <taxon>Bacillaceae</taxon>
        <taxon>Bacillus</taxon>
    </lineage>
</organism>
<dbReference type="InterPro" id="IPR003661">
    <property type="entry name" value="HisK_dim/P_dom"/>
</dbReference>
<keyword evidence="11 14" id="KW-1133">Transmembrane helix</keyword>
<proteinExistence type="predicted"/>
<feature type="domain" description="Histidine kinase" evidence="15">
    <location>
        <begin position="248"/>
        <end position="461"/>
    </location>
</feature>
<keyword evidence="10" id="KW-0067">ATP-binding</keyword>
<feature type="transmembrane region" description="Helical" evidence="14">
    <location>
        <begin position="12"/>
        <end position="35"/>
    </location>
</feature>
<comment type="caution">
    <text evidence="17">The sequence shown here is derived from an EMBL/GenBank/DDBJ whole genome shotgun (WGS) entry which is preliminary data.</text>
</comment>
<dbReference type="PANTHER" id="PTHR45528:SF1">
    <property type="entry name" value="SENSOR HISTIDINE KINASE CPXA"/>
    <property type="match status" value="1"/>
</dbReference>
<keyword evidence="4" id="KW-1003">Cell membrane</keyword>
<dbReference type="SMART" id="SM00387">
    <property type="entry name" value="HATPase_c"/>
    <property type="match status" value="1"/>
</dbReference>
<dbReference type="Pfam" id="PF02518">
    <property type="entry name" value="HATPase_c"/>
    <property type="match status" value="1"/>
</dbReference>
<keyword evidence="18" id="KW-1185">Reference proteome</keyword>
<evidence type="ECO:0000256" key="4">
    <source>
        <dbReference type="ARBA" id="ARBA00022475"/>
    </source>
</evidence>
<evidence type="ECO:0000256" key="11">
    <source>
        <dbReference type="ARBA" id="ARBA00022989"/>
    </source>
</evidence>
<dbReference type="SMART" id="SM00304">
    <property type="entry name" value="HAMP"/>
    <property type="match status" value="1"/>
</dbReference>
<evidence type="ECO:0000256" key="8">
    <source>
        <dbReference type="ARBA" id="ARBA00022741"/>
    </source>
</evidence>
<dbReference type="EC" id="2.7.13.3" evidence="3"/>
<evidence type="ECO:0000256" key="1">
    <source>
        <dbReference type="ARBA" id="ARBA00000085"/>
    </source>
</evidence>
<dbReference type="GO" id="GO:0016301">
    <property type="term" value="F:kinase activity"/>
    <property type="evidence" value="ECO:0007669"/>
    <property type="project" value="UniProtKB-KW"/>
</dbReference>
<dbReference type="PRINTS" id="PR00344">
    <property type="entry name" value="BCTRLSENSOR"/>
</dbReference>
<evidence type="ECO:0000313" key="17">
    <source>
        <dbReference type="EMBL" id="MDQ0175498.1"/>
    </source>
</evidence>
<dbReference type="Pfam" id="PF00672">
    <property type="entry name" value="HAMP"/>
    <property type="match status" value="1"/>
</dbReference>
<dbReference type="PANTHER" id="PTHR45528">
    <property type="entry name" value="SENSOR HISTIDINE KINASE CPXA"/>
    <property type="match status" value="1"/>
</dbReference>
<dbReference type="Gene3D" id="3.30.565.10">
    <property type="entry name" value="Histidine kinase-like ATPase, C-terminal domain"/>
    <property type="match status" value="1"/>
</dbReference>
<evidence type="ECO:0000256" key="7">
    <source>
        <dbReference type="ARBA" id="ARBA00022692"/>
    </source>
</evidence>
<keyword evidence="12" id="KW-0902">Two-component regulatory system</keyword>
<dbReference type="InterPro" id="IPR003660">
    <property type="entry name" value="HAMP_dom"/>
</dbReference>
<evidence type="ECO:0000256" key="2">
    <source>
        <dbReference type="ARBA" id="ARBA00004651"/>
    </source>
</evidence>
<evidence type="ECO:0000256" key="13">
    <source>
        <dbReference type="ARBA" id="ARBA00023136"/>
    </source>
</evidence>
<dbReference type="Pfam" id="PF00512">
    <property type="entry name" value="HisKA"/>
    <property type="match status" value="1"/>
</dbReference>
<evidence type="ECO:0000259" key="16">
    <source>
        <dbReference type="PROSITE" id="PS50885"/>
    </source>
</evidence>
<dbReference type="InterPro" id="IPR036097">
    <property type="entry name" value="HisK_dim/P_sf"/>
</dbReference>
<dbReference type="InterPro" id="IPR036890">
    <property type="entry name" value="HATPase_C_sf"/>
</dbReference>
<evidence type="ECO:0000256" key="3">
    <source>
        <dbReference type="ARBA" id="ARBA00012438"/>
    </source>
</evidence>
<keyword evidence="13 14" id="KW-0472">Membrane</keyword>
<reference evidence="17 18" key="1">
    <citation type="submission" date="2023-07" db="EMBL/GenBank/DDBJ databases">
        <title>Genomic Encyclopedia of Type Strains, Phase IV (KMG-IV): sequencing the most valuable type-strain genomes for metagenomic binning, comparative biology and taxonomic classification.</title>
        <authorList>
            <person name="Goeker M."/>
        </authorList>
    </citation>
    <scope>NUCLEOTIDE SEQUENCE [LARGE SCALE GENOMIC DNA]</scope>
    <source>
        <strain evidence="17 18">DSM 23837</strain>
    </source>
</reference>
<gene>
    <name evidence="17" type="ORF">J2S08_001332</name>
</gene>
<feature type="domain" description="HAMP" evidence="16">
    <location>
        <begin position="188"/>
        <end position="240"/>
    </location>
</feature>
<dbReference type="InterPro" id="IPR003594">
    <property type="entry name" value="HATPase_dom"/>
</dbReference>
<evidence type="ECO:0000256" key="6">
    <source>
        <dbReference type="ARBA" id="ARBA00022679"/>
    </source>
</evidence>
<keyword evidence="9 17" id="KW-0418">Kinase</keyword>
<evidence type="ECO:0000313" key="18">
    <source>
        <dbReference type="Proteomes" id="UP001223586"/>
    </source>
</evidence>
<dbReference type="PROSITE" id="PS50109">
    <property type="entry name" value="HIS_KIN"/>
    <property type="match status" value="1"/>
</dbReference>
<dbReference type="SUPFAM" id="SSF47384">
    <property type="entry name" value="Homodimeric domain of signal transducing histidine kinase"/>
    <property type="match status" value="1"/>
</dbReference>
<accession>A0ABT9WQE3</accession>
<keyword evidence="5" id="KW-0597">Phosphoprotein</keyword>
<comment type="subcellular location">
    <subcellularLocation>
        <location evidence="2">Cell membrane</location>
        <topology evidence="2">Multi-pass membrane protein</topology>
    </subcellularLocation>
</comment>
<evidence type="ECO:0000256" key="12">
    <source>
        <dbReference type="ARBA" id="ARBA00023012"/>
    </source>
</evidence>
<evidence type="ECO:0000256" key="14">
    <source>
        <dbReference type="SAM" id="Phobius"/>
    </source>
</evidence>
<dbReference type="InterPro" id="IPR004358">
    <property type="entry name" value="Sig_transdc_His_kin-like_C"/>
</dbReference>
<dbReference type="EMBL" id="JAUSTT010000006">
    <property type="protein sequence ID" value="MDQ0175498.1"/>
    <property type="molecule type" value="Genomic_DNA"/>
</dbReference>
<dbReference type="InterPro" id="IPR005467">
    <property type="entry name" value="His_kinase_dom"/>
</dbReference>
<sequence>MSIKKKLLLQHLLIVSLTVVLLETVFFLGLITYYYTGAADMLKNHAVSSAHFANRYLELSGTPLQQSLPKLKEHFQIPQAEMQVLSPNGNILYSTVGFSQHDQIKTPDMKQLDASQANSWIGKDEMTHERILAVAIPLEDQGYPVGILRYVASLKNVDAMVIKLCTFAVLIGISIILIVMLLSITLANSLTKPLLEVTNASKQLAKGHLETRMNEHYRGEFGVLAKSFNEMGSELLRHEKMKNEFISSISHELRTPLTSIKGWSETIMTGNLEKKEETKSGLQIILTETDRLIEMVEELLDFSRFTNETMKIQRQTFLAAPLLHSVTKQFEKQLLAKKQKIELQIDDALELYADRNRIKQVFINIIDNAIKYSEQPGTITITCRQVKQAFVCDCTDQGIGIKTSDLGNIQKMFYKVNENSPGAGLGLAICQHILQLHHGKLTITSSYGKGTTISFTIPLLSSSFKSSGGSD</sequence>
<feature type="transmembrane region" description="Helical" evidence="14">
    <location>
        <begin position="160"/>
        <end position="182"/>
    </location>
</feature>
<dbReference type="SMART" id="SM00388">
    <property type="entry name" value="HisKA"/>
    <property type="match status" value="1"/>
</dbReference>
<name>A0ABT9WQE3_9BACI</name>
<dbReference type="PROSITE" id="PS50885">
    <property type="entry name" value="HAMP"/>
    <property type="match status" value="1"/>
</dbReference>
<evidence type="ECO:0000256" key="10">
    <source>
        <dbReference type="ARBA" id="ARBA00022840"/>
    </source>
</evidence>
<dbReference type="RefSeq" id="WP_307227858.1">
    <property type="nucleotide sequence ID" value="NZ_JAUSTT010000006.1"/>
</dbReference>
<keyword evidence="8" id="KW-0547">Nucleotide-binding</keyword>
<evidence type="ECO:0000256" key="5">
    <source>
        <dbReference type="ARBA" id="ARBA00022553"/>
    </source>
</evidence>
<protein>
    <recommendedName>
        <fullName evidence="3">histidine kinase</fullName>
        <ecNumber evidence="3">2.7.13.3</ecNumber>
    </recommendedName>
</protein>
<dbReference type="CDD" id="cd00082">
    <property type="entry name" value="HisKA"/>
    <property type="match status" value="1"/>
</dbReference>